<protein>
    <submittedName>
        <fullName evidence="1">Uncharacterized protein</fullName>
    </submittedName>
</protein>
<organism evidence="1 2">
    <name type="scientific">Erysiphe neolycopersici</name>
    <dbReference type="NCBI Taxonomy" id="212602"/>
    <lineage>
        <taxon>Eukaryota</taxon>
        <taxon>Fungi</taxon>
        <taxon>Dikarya</taxon>
        <taxon>Ascomycota</taxon>
        <taxon>Pezizomycotina</taxon>
        <taxon>Leotiomycetes</taxon>
        <taxon>Erysiphales</taxon>
        <taxon>Erysiphaceae</taxon>
        <taxon>Erysiphe</taxon>
    </lineage>
</organism>
<evidence type="ECO:0000313" key="1">
    <source>
        <dbReference type="EMBL" id="RKF59418.1"/>
    </source>
</evidence>
<name>A0A420HPR5_9PEZI</name>
<sequence length="126" mass="14142">MHIVGKRNKVADTLSRNIFLDPQCKSDDVLNSLGHIDSNTKQCVWIDGKGGYEELLEQRKINSNINSKIACGNLQSGLILTSLDVKSTDNFIKDLWYNEIFAYITIGVLLGGKDKIQQEASRRKQS</sequence>
<reference evidence="1 2" key="1">
    <citation type="journal article" date="2018" name="BMC Genomics">
        <title>Comparative genome analyses reveal sequence features reflecting distinct modes of host-adaptation between dicot and monocot powdery mildew.</title>
        <authorList>
            <person name="Wu Y."/>
            <person name="Ma X."/>
            <person name="Pan Z."/>
            <person name="Kale S.D."/>
            <person name="Song Y."/>
            <person name="King H."/>
            <person name="Zhang Q."/>
            <person name="Presley C."/>
            <person name="Deng X."/>
            <person name="Wei C.I."/>
            <person name="Xiao S."/>
        </authorList>
    </citation>
    <scope>NUCLEOTIDE SEQUENCE [LARGE SCALE GENOMIC DNA]</scope>
    <source>
        <strain evidence="1">UMSG2</strain>
    </source>
</reference>
<evidence type="ECO:0000313" key="2">
    <source>
        <dbReference type="Proteomes" id="UP000286134"/>
    </source>
</evidence>
<keyword evidence="2" id="KW-1185">Reference proteome</keyword>
<dbReference type="Proteomes" id="UP000286134">
    <property type="component" value="Unassembled WGS sequence"/>
</dbReference>
<dbReference type="EMBL" id="MCFK01006038">
    <property type="protein sequence ID" value="RKF59418.1"/>
    <property type="molecule type" value="Genomic_DNA"/>
</dbReference>
<dbReference type="AlphaFoldDB" id="A0A420HPR5"/>
<dbReference type="OrthoDB" id="5153223at2759"/>
<gene>
    <name evidence="1" type="ORF">OnM2_060067</name>
</gene>
<proteinExistence type="predicted"/>
<accession>A0A420HPR5</accession>
<comment type="caution">
    <text evidence="1">The sequence shown here is derived from an EMBL/GenBank/DDBJ whole genome shotgun (WGS) entry which is preliminary data.</text>
</comment>